<comment type="similarity">
    <text evidence="2">Belongs to the SWEET sugar transporter family.</text>
</comment>
<comment type="subcellular location">
    <subcellularLocation>
        <location evidence="1">Cell membrane</location>
        <topology evidence="1">Multi-pass membrane protein</topology>
    </subcellularLocation>
</comment>
<dbReference type="Pfam" id="PF03083">
    <property type="entry name" value="MtN3_slv"/>
    <property type="match status" value="2"/>
</dbReference>
<evidence type="ECO:0000256" key="3">
    <source>
        <dbReference type="ARBA" id="ARBA00022448"/>
    </source>
</evidence>
<dbReference type="EMBL" id="JAQQAF010000006">
    <property type="protein sequence ID" value="KAJ8476075.1"/>
    <property type="molecule type" value="Genomic_DNA"/>
</dbReference>
<comment type="subunit">
    <text evidence="11">Forms homooligomers and/or heterooligomers.</text>
</comment>
<evidence type="ECO:0000256" key="12">
    <source>
        <dbReference type="SAM" id="Phobius"/>
    </source>
</evidence>
<keyword evidence="14" id="KW-1185">Reference proteome</keyword>
<dbReference type="Proteomes" id="UP001222027">
    <property type="component" value="Unassembled WGS sequence"/>
</dbReference>
<evidence type="ECO:0000256" key="1">
    <source>
        <dbReference type="ARBA" id="ARBA00004651"/>
    </source>
</evidence>
<feature type="transmembrane region" description="Helical" evidence="12">
    <location>
        <begin position="163"/>
        <end position="183"/>
    </location>
</feature>
<gene>
    <name evidence="13" type="ORF">OPV22_019802</name>
</gene>
<keyword evidence="7" id="KW-0677">Repeat</keyword>
<dbReference type="InterPro" id="IPR047664">
    <property type="entry name" value="SWEET"/>
</dbReference>
<dbReference type="PANTHER" id="PTHR10791">
    <property type="entry name" value="RAG1-ACTIVATING PROTEIN 1"/>
    <property type="match status" value="1"/>
</dbReference>
<comment type="function">
    <text evidence="10">Mediates both low-affinity uptake and efflux of sugar across the plasma membrane.</text>
</comment>
<feature type="transmembrane region" description="Helical" evidence="12">
    <location>
        <begin position="129"/>
        <end position="151"/>
    </location>
</feature>
<evidence type="ECO:0000256" key="10">
    <source>
        <dbReference type="ARBA" id="ARBA00037238"/>
    </source>
</evidence>
<dbReference type="PANTHER" id="PTHR10791:SF30">
    <property type="entry name" value="SUGAR TRANSPORTER SWEET1"/>
    <property type="match status" value="1"/>
</dbReference>
<proteinExistence type="inferred from homology"/>
<feature type="transmembrane region" description="Helical" evidence="12">
    <location>
        <begin position="69"/>
        <end position="91"/>
    </location>
</feature>
<evidence type="ECO:0000256" key="5">
    <source>
        <dbReference type="ARBA" id="ARBA00022597"/>
    </source>
</evidence>
<keyword evidence="3" id="KW-0813">Transport</keyword>
<evidence type="ECO:0008006" key="15">
    <source>
        <dbReference type="Google" id="ProtNLM"/>
    </source>
</evidence>
<evidence type="ECO:0000256" key="8">
    <source>
        <dbReference type="ARBA" id="ARBA00022989"/>
    </source>
</evidence>
<evidence type="ECO:0000313" key="14">
    <source>
        <dbReference type="Proteomes" id="UP001222027"/>
    </source>
</evidence>
<evidence type="ECO:0000313" key="13">
    <source>
        <dbReference type="EMBL" id="KAJ8476075.1"/>
    </source>
</evidence>
<dbReference type="GO" id="GO:0051119">
    <property type="term" value="F:sugar transmembrane transporter activity"/>
    <property type="evidence" value="ECO:0007669"/>
    <property type="project" value="InterPro"/>
</dbReference>
<organism evidence="13 14">
    <name type="scientific">Ensete ventricosum</name>
    <name type="common">Abyssinian banana</name>
    <name type="synonym">Musa ensete</name>
    <dbReference type="NCBI Taxonomy" id="4639"/>
    <lineage>
        <taxon>Eukaryota</taxon>
        <taxon>Viridiplantae</taxon>
        <taxon>Streptophyta</taxon>
        <taxon>Embryophyta</taxon>
        <taxon>Tracheophyta</taxon>
        <taxon>Spermatophyta</taxon>
        <taxon>Magnoliopsida</taxon>
        <taxon>Liliopsida</taxon>
        <taxon>Zingiberales</taxon>
        <taxon>Musaceae</taxon>
        <taxon>Ensete</taxon>
    </lineage>
</organism>
<comment type="caution">
    <text evidence="13">The sequence shown here is derived from an EMBL/GenBank/DDBJ whole genome shotgun (WGS) entry which is preliminary data.</text>
</comment>
<evidence type="ECO:0000256" key="7">
    <source>
        <dbReference type="ARBA" id="ARBA00022737"/>
    </source>
</evidence>
<evidence type="ECO:0000256" key="6">
    <source>
        <dbReference type="ARBA" id="ARBA00022692"/>
    </source>
</evidence>
<evidence type="ECO:0000256" key="11">
    <source>
        <dbReference type="ARBA" id="ARBA00038715"/>
    </source>
</evidence>
<accession>A0AAV8P9M1</accession>
<dbReference type="InterPro" id="IPR004316">
    <property type="entry name" value="SWEET_rpt"/>
</dbReference>
<dbReference type="Gene3D" id="1.20.1280.290">
    <property type="match status" value="2"/>
</dbReference>
<keyword evidence="4" id="KW-1003">Cell membrane</keyword>
<feature type="transmembrane region" description="Helical" evidence="12">
    <location>
        <begin position="103"/>
        <end position="123"/>
    </location>
</feature>
<feature type="transmembrane region" description="Helical" evidence="12">
    <location>
        <begin position="195"/>
        <end position="215"/>
    </location>
</feature>
<keyword evidence="8 12" id="KW-1133">Transmembrane helix</keyword>
<feature type="transmembrane region" description="Helical" evidence="12">
    <location>
        <begin position="6"/>
        <end position="25"/>
    </location>
</feature>
<dbReference type="GO" id="GO:0005886">
    <property type="term" value="C:plasma membrane"/>
    <property type="evidence" value="ECO:0007669"/>
    <property type="project" value="UniProtKB-SubCell"/>
</dbReference>
<keyword evidence="5" id="KW-0762">Sugar transport</keyword>
<reference evidence="13 14" key="1">
    <citation type="submission" date="2022-12" db="EMBL/GenBank/DDBJ databases">
        <title>Chromosome-scale assembly of the Ensete ventricosum genome.</title>
        <authorList>
            <person name="Dussert Y."/>
            <person name="Stocks J."/>
            <person name="Wendawek A."/>
            <person name="Woldeyes F."/>
            <person name="Nichols R.A."/>
            <person name="Borrell J.S."/>
        </authorList>
    </citation>
    <scope>NUCLEOTIDE SEQUENCE [LARGE SCALE GENOMIC DNA]</scope>
    <source>
        <strain evidence="14">cv. Maze</strain>
        <tissue evidence="13">Seeds</tissue>
    </source>
</reference>
<evidence type="ECO:0000256" key="4">
    <source>
        <dbReference type="ARBA" id="ARBA00022475"/>
    </source>
</evidence>
<sequence>MVTILRDIVGITGILISFSLFLSPAPTFNNIIKRKAAEQYLPIPELARLLKCMLGVLYGLPIVHPNSRLVLTSNAIGLFLQAVYLTIYLIYAAREIRLKVVKVLALHLAVMTMLVVVVLKVAHTHETRSLIVGIPCVVFGSCMYAVPFQYLQMRATGRVPHASFTLFTMCGLNDFCWLSYAALPPVDLYVLVTSYIGAFFGLIPPQLCTCCLMVLHRHRMTSLTGDHRS</sequence>
<dbReference type="FunFam" id="1.20.1280.290:FF:000001">
    <property type="entry name" value="Bidirectional sugar transporter SWEET"/>
    <property type="match status" value="1"/>
</dbReference>
<feature type="transmembrane region" description="Helical" evidence="12">
    <location>
        <begin position="46"/>
        <end position="63"/>
    </location>
</feature>
<dbReference type="AlphaFoldDB" id="A0AAV8P9M1"/>
<name>A0AAV8P9M1_ENSVE</name>
<evidence type="ECO:0000256" key="9">
    <source>
        <dbReference type="ARBA" id="ARBA00023136"/>
    </source>
</evidence>
<protein>
    <recommendedName>
        <fullName evidence="15">Bidirectional sugar transporter SWEET</fullName>
    </recommendedName>
</protein>
<keyword evidence="9 12" id="KW-0472">Membrane</keyword>
<keyword evidence="6 12" id="KW-0812">Transmembrane</keyword>
<evidence type="ECO:0000256" key="2">
    <source>
        <dbReference type="ARBA" id="ARBA00007809"/>
    </source>
</evidence>